<proteinExistence type="predicted"/>
<dbReference type="Proteomes" id="UP000291084">
    <property type="component" value="Chromosome 9"/>
</dbReference>
<protein>
    <submittedName>
        <fullName evidence="1">Uncharacterized protein</fullName>
    </submittedName>
</protein>
<name>A0A0S3SW55_PHAAN</name>
<accession>A0A0S3SW55</accession>
<dbReference type="EMBL" id="AP015042">
    <property type="protein sequence ID" value="BAT97078.1"/>
    <property type="molecule type" value="Genomic_DNA"/>
</dbReference>
<sequence length="70" mass="7970">MDFCKDFKATSHSSRGRGPFKLRAIKAIAIGNPLHSFEILRPLSRILLEELSLKPAYFWNNIHPSFSGKI</sequence>
<dbReference type="AlphaFoldDB" id="A0A0S3SW55"/>
<evidence type="ECO:0000313" key="1">
    <source>
        <dbReference type="EMBL" id="BAT97078.1"/>
    </source>
</evidence>
<reference evidence="1 2" key="1">
    <citation type="journal article" date="2015" name="Sci. Rep.">
        <title>The power of single molecule real-time sequencing technology in the de novo assembly of a eukaryotic genome.</title>
        <authorList>
            <person name="Sakai H."/>
            <person name="Naito K."/>
            <person name="Ogiso-Tanaka E."/>
            <person name="Takahashi Y."/>
            <person name="Iseki K."/>
            <person name="Muto C."/>
            <person name="Satou K."/>
            <person name="Teruya K."/>
            <person name="Shiroma A."/>
            <person name="Shimoji M."/>
            <person name="Hirano T."/>
            <person name="Itoh T."/>
            <person name="Kaga A."/>
            <person name="Tomooka N."/>
        </authorList>
    </citation>
    <scope>NUCLEOTIDE SEQUENCE [LARGE SCALE GENOMIC DNA]</scope>
    <source>
        <strain evidence="2">cv. Shumari</strain>
    </source>
</reference>
<organism evidence="1 2">
    <name type="scientific">Vigna angularis var. angularis</name>
    <dbReference type="NCBI Taxonomy" id="157739"/>
    <lineage>
        <taxon>Eukaryota</taxon>
        <taxon>Viridiplantae</taxon>
        <taxon>Streptophyta</taxon>
        <taxon>Embryophyta</taxon>
        <taxon>Tracheophyta</taxon>
        <taxon>Spermatophyta</taxon>
        <taxon>Magnoliopsida</taxon>
        <taxon>eudicotyledons</taxon>
        <taxon>Gunneridae</taxon>
        <taxon>Pentapetalae</taxon>
        <taxon>rosids</taxon>
        <taxon>fabids</taxon>
        <taxon>Fabales</taxon>
        <taxon>Fabaceae</taxon>
        <taxon>Papilionoideae</taxon>
        <taxon>50 kb inversion clade</taxon>
        <taxon>NPAAA clade</taxon>
        <taxon>indigoferoid/millettioid clade</taxon>
        <taxon>Phaseoleae</taxon>
        <taxon>Vigna</taxon>
    </lineage>
</organism>
<evidence type="ECO:0000313" key="2">
    <source>
        <dbReference type="Proteomes" id="UP000291084"/>
    </source>
</evidence>
<gene>
    <name evidence="1" type="primary">Vigan.09G043000</name>
    <name evidence="1" type="ORF">VIGAN_09043000</name>
</gene>
<keyword evidence="2" id="KW-1185">Reference proteome</keyword>